<dbReference type="EMBL" id="QMDW01000029">
    <property type="protein sequence ID" value="RJX47917.1"/>
    <property type="molecule type" value="Genomic_DNA"/>
</dbReference>
<name>A0A3A6Q294_9EURY</name>
<sequence>MTAYRFQVKFAPDPTSLWRDIVVGADRRIAEFQSAINPAVGLDQTHLWFMGNDEEYWDSELKYQCPQEYEQSSGGPALRTERLENAGEVTLGEMARQLSLEKYDRICYLYDYGDEWRFYAILKQVLDDELRDTEPTIVNTEGESIDQYGSSRERCF</sequence>
<dbReference type="InterPro" id="IPR024047">
    <property type="entry name" value="MM3350-like_sf"/>
</dbReference>
<reference evidence="2 3" key="1">
    <citation type="submission" date="2018-06" db="EMBL/GenBank/DDBJ databases">
        <title>Halonotius sp. F13-13 a new haloarchaeeon isolated from a solar saltern from Isla Cristina, Huelva, Spain.</title>
        <authorList>
            <person name="Duran-Viseras A."/>
            <person name="Sanchez-Porro C."/>
            <person name="Ventosa A."/>
        </authorList>
    </citation>
    <scope>NUCLEOTIDE SEQUENCE [LARGE SCALE GENOMIC DNA]</scope>
    <source>
        <strain evidence="2 3">CECT 7525</strain>
    </source>
</reference>
<dbReference type="Proteomes" id="UP000281564">
    <property type="component" value="Unassembled WGS sequence"/>
</dbReference>
<dbReference type="InterPro" id="IPR012912">
    <property type="entry name" value="Plasmid_pRiA4b_Orf3-like"/>
</dbReference>
<protein>
    <recommendedName>
        <fullName evidence="1">Plasmid pRiA4b Orf3-like domain-containing protein</fullName>
    </recommendedName>
</protein>
<evidence type="ECO:0000313" key="3">
    <source>
        <dbReference type="Proteomes" id="UP000281564"/>
    </source>
</evidence>
<evidence type="ECO:0000313" key="2">
    <source>
        <dbReference type="EMBL" id="RJX47917.1"/>
    </source>
</evidence>
<keyword evidence="3" id="KW-1185">Reference proteome</keyword>
<evidence type="ECO:0000259" key="1">
    <source>
        <dbReference type="Pfam" id="PF07929"/>
    </source>
</evidence>
<dbReference type="OrthoDB" id="225393at2157"/>
<gene>
    <name evidence="2" type="ORF">DP106_13575</name>
</gene>
<accession>A0A3A6Q294</accession>
<organism evidence="2 3">
    <name type="scientific">Halonotius pteroides</name>
    <dbReference type="NCBI Taxonomy" id="268735"/>
    <lineage>
        <taxon>Archaea</taxon>
        <taxon>Methanobacteriati</taxon>
        <taxon>Methanobacteriota</taxon>
        <taxon>Stenosarchaea group</taxon>
        <taxon>Halobacteria</taxon>
        <taxon>Halobacteriales</taxon>
        <taxon>Haloferacaceae</taxon>
        <taxon>Halonotius</taxon>
    </lineage>
</organism>
<dbReference type="SUPFAM" id="SSF159941">
    <property type="entry name" value="MM3350-like"/>
    <property type="match status" value="1"/>
</dbReference>
<feature type="domain" description="Plasmid pRiA4b Orf3-like" evidence="1">
    <location>
        <begin position="3"/>
        <end position="143"/>
    </location>
</feature>
<proteinExistence type="predicted"/>
<dbReference type="Gene3D" id="3.10.290.30">
    <property type="entry name" value="MM3350-like"/>
    <property type="match status" value="1"/>
</dbReference>
<comment type="caution">
    <text evidence="2">The sequence shown here is derived from an EMBL/GenBank/DDBJ whole genome shotgun (WGS) entry which is preliminary data.</text>
</comment>
<dbReference type="Pfam" id="PF07929">
    <property type="entry name" value="PRiA4_ORF3"/>
    <property type="match status" value="1"/>
</dbReference>
<dbReference type="AlphaFoldDB" id="A0A3A6Q294"/>